<evidence type="ECO:0000256" key="2">
    <source>
        <dbReference type="ARBA" id="ARBA00023118"/>
    </source>
</evidence>
<name>A0A918ACA6_9ACTN</name>
<dbReference type="AlphaFoldDB" id="A0A918ACA6"/>
<organism evidence="4 5">
    <name type="scientific">Nonomuraea glycinis</name>
    <dbReference type="NCBI Taxonomy" id="2047744"/>
    <lineage>
        <taxon>Bacteria</taxon>
        <taxon>Bacillati</taxon>
        <taxon>Actinomycetota</taxon>
        <taxon>Actinomycetes</taxon>
        <taxon>Streptosporangiales</taxon>
        <taxon>Streptosporangiaceae</taxon>
        <taxon>Nonomuraea</taxon>
    </lineage>
</organism>
<comment type="caution">
    <text evidence="4">The sequence shown here is derived from an EMBL/GenBank/DDBJ whole genome shotgun (WGS) entry which is preliminary data.</text>
</comment>
<dbReference type="InterPro" id="IPR043128">
    <property type="entry name" value="Rev_trsase/Diguanyl_cyclase"/>
</dbReference>
<dbReference type="Gene3D" id="3.30.70.270">
    <property type="match status" value="1"/>
</dbReference>
<sequence length="536" mass="57143">MKVHPVVIGTSGTQRFIFESTKRRENVGASHLVTRIEEAWLNDALLELEADRTARIRTGPLEIVTANAGGITALVRDPGLGRTLVAAITGRALRDAPGLDVCGAVGPPFDWDGADVLAEALHRTRAKLPTVRLAHPGPQSRFPGLPIAALCTSSGLPAQSVVRPAPGESPQPRSAASLAKLKAFEPALGRLAEKMGPLRGETDRTRAGLRVVVEYLGERADWVAVVHVDGNGLGRVFQNLPMVMRHQGRTTAEEYADGLRDLSRGVDECVEKAFSRTVAELEAHGDSLVDGYLPLLPLVLGGDDLTVICDGAVALAFTERYLALFKECAQDDERVGGLLLKAGEPALGACAGVAIVKRQYPFRSAVTLAEALTQEAKSVKTKLGPDRCALSFHVLYESAFADLSRLRAGTTLPDGTRLTAQPYVVGNPGHDPEGWSRHRHWSDLRRRAGALSRTNTDGDRVLAGGQTHDLRAGLFVGKDVADSRFSLLTTRLGGATVTDLVGEERSLFWTHDGVAHTGLLDAMDAVGFLAGEGGGE</sequence>
<evidence type="ECO:0000256" key="1">
    <source>
        <dbReference type="ARBA" id="ARBA00022741"/>
    </source>
</evidence>
<dbReference type="InterPro" id="IPR054767">
    <property type="entry name" value="Cas10-Cmr2_palm2"/>
</dbReference>
<evidence type="ECO:0000259" key="3">
    <source>
        <dbReference type="Pfam" id="PF22335"/>
    </source>
</evidence>
<dbReference type="RefSeq" id="WP_189142898.1">
    <property type="nucleotide sequence ID" value="NZ_BMNK01000015.1"/>
</dbReference>
<keyword evidence="5" id="KW-1185">Reference proteome</keyword>
<reference evidence="4" key="1">
    <citation type="journal article" date="2014" name="Int. J. Syst. Evol. Microbiol.">
        <title>Complete genome sequence of Corynebacterium casei LMG S-19264T (=DSM 44701T), isolated from a smear-ripened cheese.</title>
        <authorList>
            <consortium name="US DOE Joint Genome Institute (JGI-PGF)"/>
            <person name="Walter F."/>
            <person name="Albersmeier A."/>
            <person name="Kalinowski J."/>
            <person name="Ruckert C."/>
        </authorList>
    </citation>
    <scope>NUCLEOTIDE SEQUENCE</scope>
    <source>
        <strain evidence="4">CGMCC 4.7430</strain>
    </source>
</reference>
<keyword evidence="1" id="KW-0547">Nucleotide-binding</keyword>
<dbReference type="EMBL" id="BMNK01000015">
    <property type="protein sequence ID" value="GGP14099.1"/>
    <property type="molecule type" value="Genomic_DNA"/>
</dbReference>
<dbReference type="Proteomes" id="UP000660745">
    <property type="component" value="Unassembled WGS sequence"/>
</dbReference>
<feature type="domain" description="Cas10/Cmr2 second palm" evidence="3">
    <location>
        <begin position="223"/>
        <end position="382"/>
    </location>
</feature>
<dbReference type="GO" id="GO:0051607">
    <property type="term" value="P:defense response to virus"/>
    <property type="evidence" value="ECO:0007669"/>
    <property type="project" value="UniProtKB-KW"/>
</dbReference>
<keyword evidence="2" id="KW-0051">Antiviral defense</keyword>
<dbReference type="Pfam" id="PF22335">
    <property type="entry name" value="Cas10-Cmr2_palm2"/>
    <property type="match status" value="1"/>
</dbReference>
<gene>
    <name evidence="4" type="ORF">GCM10012278_68530</name>
</gene>
<evidence type="ECO:0000313" key="5">
    <source>
        <dbReference type="Proteomes" id="UP000660745"/>
    </source>
</evidence>
<dbReference type="GO" id="GO:0000166">
    <property type="term" value="F:nucleotide binding"/>
    <property type="evidence" value="ECO:0007669"/>
    <property type="project" value="UniProtKB-KW"/>
</dbReference>
<proteinExistence type="predicted"/>
<reference evidence="4" key="2">
    <citation type="submission" date="2020-09" db="EMBL/GenBank/DDBJ databases">
        <authorList>
            <person name="Sun Q."/>
            <person name="Zhou Y."/>
        </authorList>
    </citation>
    <scope>NUCLEOTIDE SEQUENCE</scope>
    <source>
        <strain evidence="4">CGMCC 4.7430</strain>
    </source>
</reference>
<protein>
    <recommendedName>
        <fullName evidence="3">Cas10/Cmr2 second palm domain-containing protein</fullName>
    </recommendedName>
</protein>
<accession>A0A918ACA6</accession>
<evidence type="ECO:0000313" key="4">
    <source>
        <dbReference type="EMBL" id="GGP14099.1"/>
    </source>
</evidence>